<evidence type="ECO:0000313" key="7">
    <source>
        <dbReference type="EMBL" id="OAJ40884.1"/>
    </source>
</evidence>
<dbReference type="Proteomes" id="UP000077115">
    <property type="component" value="Unassembled WGS sequence"/>
</dbReference>
<evidence type="ECO:0000256" key="1">
    <source>
        <dbReference type="ARBA" id="ARBA00004123"/>
    </source>
</evidence>
<organism evidence="7 8">
    <name type="scientific">Batrachochytrium dendrobatidis (strain JEL423)</name>
    <dbReference type="NCBI Taxonomy" id="403673"/>
    <lineage>
        <taxon>Eukaryota</taxon>
        <taxon>Fungi</taxon>
        <taxon>Fungi incertae sedis</taxon>
        <taxon>Chytridiomycota</taxon>
        <taxon>Chytridiomycota incertae sedis</taxon>
        <taxon>Chytridiomycetes</taxon>
        <taxon>Rhizophydiales</taxon>
        <taxon>Rhizophydiales incertae sedis</taxon>
        <taxon>Batrachochytrium</taxon>
    </lineage>
</organism>
<dbReference type="SMART" id="SM00271">
    <property type="entry name" value="DnaJ"/>
    <property type="match status" value="1"/>
</dbReference>
<dbReference type="EMBL" id="DS022305">
    <property type="protein sequence ID" value="OAJ40884.1"/>
    <property type="molecule type" value="Genomic_DNA"/>
</dbReference>
<dbReference type="SUPFAM" id="SSF46565">
    <property type="entry name" value="Chaperone J-domain"/>
    <property type="match status" value="1"/>
</dbReference>
<evidence type="ECO:0000256" key="4">
    <source>
        <dbReference type="ARBA" id="ARBA00023186"/>
    </source>
</evidence>
<evidence type="ECO:0000313" key="8">
    <source>
        <dbReference type="Proteomes" id="UP000077115"/>
    </source>
</evidence>
<accession>A0A177WMJ7</accession>
<comment type="subcellular location">
    <subcellularLocation>
        <location evidence="2">Cytoplasm</location>
    </subcellularLocation>
    <subcellularLocation>
        <location evidence="1">Nucleus</location>
    </subcellularLocation>
</comment>
<dbReference type="GO" id="GO:0000390">
    <property type="term" value="P:spliceosomal complex disassembly"/>
    <property type="evidence" value="ECO:0007669"/>
    <property type="project" value="TreeGrafter"/>
</dbReference>
<evidence type="ECO:0000259" key="6">
    <source>
        <dbReference type="PROSITE" id="PS50076"/>
    </source>
</evidence>
<dbReference type="PANTHER" id="PTHR44313:SF1">
    <property type="entry name" value="DNAJ HOMOLOG SUBFAMILY C MEMBER 17"/>
    <property type="match status" value="1"/>
</dbReference>
<dbReference type="STRING" id="403673.A0A177WMJ7"/>
<dbReference type="CDD" id="cd06257">
    <property type="entry name" value="DnaJ"/>
    <property type="match status" value="1"/>
</dbReference>
<keyword evidence="4" id="KW-0143">Chaperone</keyword>
<evidence type="ECO:0000256" key="5">
    <source>
        <dbReference type="ARBA" id="ARBA00023242"/>
    </source>
</evidence>
<evidence type="ECO:0000256" key="2">
    <source>
        <dbReference type="ARBA" id="ARBA00004496"/>
    </source>
</evidence>
<gene>
    <name evidence="7" type="ORF">BDEG_24571</name>
</gene>
<reference evidence="7 8" key="2">
    <citation type="submission" date="2016-05" db="EMBL/GenBank/DDBJ databases">
        <title>Lineage-specific infection strategies underlie the spectrum of fungal disease in amphibians.</title>
        <authorList>
            <person name="Cuomo C.A."/>
            <person name="Farrer R.A."/>
            <person name="James T."/>
            <person name="Longcore J."/>
            <person name="Birren B."/>
        </authorList>
    </citation>
    <scope>NUCLEOTIDE SEQUENCE [LARGE SCALE GENOMIC DNA]</scope>
    <source>
        <strain evidence="7 8">JEL423</strain>
    </source>
</reference>
<dbReference type="VEuPathDB" id="FungiDB:BDEG_24571"/>
<dbReference type="Gene3D" id="1.10.287.110">
    <property type="entry name" value="DnaJ domain"/>
    <property type="match status" value="1"/>
</dbReference>
<keyword evidence="5" id="KW-0539">Nucleus</keyword>
<sequence length="330" mass="37555">MTSAEEDYYELLGIESTATLKEIKRAYRRKALLCHPDKAGPDDAKAAELFHRLTKADDVLSNPESRARYDDLHKSRRLQQARFKEMDTVRQKAKQDLNEREMQAAKRQKTHNGQTLSAEAQKSMAIEQLREEGFRRMQALESEKRQTAVASVSLANSIDEAKKAVEKADLIDCTLKIKWKKPATFTEDAIRECILKVNSQLRIEKILMGKASKSEANVVFKDLYSAYAVIKAKQAQHDCLDMLTIKWSGSPPMALAYIDTAVIGHELFSSTQNTSAPFPSFVPMPSVRQFTATSFPMKNPCQNASLDNYEERTLRKMRQQEREIIETENS</sequence>
<dbReference type="InterPro" id="IPR052094">
    <property type="entry name" value="Pre-mRNA-splicing_ERAD"/>
</dbReference>
<dbReference type="InterPro" id="IPR036869">
    <property type="entry name" value="J_dom_sf"/>
</dbReference>
<proteinExistence type="predicted"/>
<dbReference type="GO" id="GO:0005737">
    <property type="term" value="C:cytoplasm"/>
    <property type="evidence" value="ECO:0007669"/>
    <property type="project" value="UniProtKB-SubCell"/>
</dbReference>
<keyword evidence="3" id="KW-0963">Cytoplasm</keyword>
<dbReference type="PRINTS" id="PR00625">
    <property type="entry name" value="JDOMAIN"/>
</dbReference>
<dbReference type="PANTHER" id="PTHR44313">
    <property type="entry name" value="DNAJ HOMOLOG SUBFAMILY C MEMBER 17"/>
    <property type="match status" value="1"/>
</dbReference>
<dbReference type="OrthoDB" id="376357at2759"/>
<evidence type="ECO:0000256" key="3">
    <source>
        <dbReference type="ARBA" id="ARBA00022490"/>
    </source>
</evidence>
<dbReference type="Pfam" id="PF00226">
    <property type="entry name" value="DnaJ"/>
    <property type="match status" value="1"/>
</dbReference>
<dbReference type="AlphaFoldDB" id="A0A177WMJ7"/>
<dbReference type="eggNOG" id="KOG0691">
    <property type="taxonomic scope" value="Eukaryota"/>
</dbReference>
<feature type="domain" description="J" evidence="6">
    <location>
        <begin position="7"/>
        <end position="73"/>
    </location>
</feature>
<name>A0A177WMJ7_BATDL</name>
<dbReference type="GO" id="GO:0005681">
    <property type="term" value="C:spliceosomal complex"/>
    <property type="evidence" value="ECO:0007669"/>
    <property type="project" value="TreeGrafter"/>
</dbReference>
<dbReference type="PROSITE" id="PS50076">
    <property type="entry name" value="DNAJ_2"/>
    <property type="match status" value="1"/>
</dbReference>
<reference evidence="7 8" key="1">
    <citation type="submission" date="2006-10" db="EMBL/GenBank/DDBJ databases">
        <title>The Genome Sequence of Batrachochytrium dendrobatidis JEL423.</title>
        <authorList>
            <consortium name="The Broad Institute Genome Sequencing Platform"/>
            <person name="Birren B."/>
            <person name="Lander E."/>
            <person name="Galagan J."/>
            <person name="Cuomo C."/>
            <person name="Devon K."/>
            <person name="Jaffe D."/>
            <person name="Butler J."/>
            <person name="Alvarez P."/>
            <person name="Gnerre S."/>
            <person name="Grabherr M."/>
            <person name="Kleber M."/>
            <person name="Mauceli E."/>
            <person name="Brockman W."/>
            <person name="Young S."/>
            <person name="LaButti K."/>
            <person name="Sykes S."/>
            <person name="DeCaprio D."/>
            <person name="Crawford M."/>
            <person name="Koehrsen M."/>
            <person name="Engels R."/>
            <person name="Montgomery P."/>
            <person name="Pearson M."/>
            <person name="Howarth C."/>
            <person name="Larson L."/>
            <person name="White J."/>
            <person name="O'Leary S."/>
            <person name="Kodira C."/>
            <person name="Zeng Q."/>
            <person name="Yandava C."/>
            <person name="Alvarado L."/>
            <person name="Longcore J."/>
            <person name="James T."/>
        </authorList>
    </citation>
    <scope>NUCLEOTIDE SEQUENCE [LARGE SCALE GENOMIC DNA]</scope>
    <source>
        <strain evidence="7 8">JEL423</strain>
    </source>
</reference>
<dbReference type="InterPro" id="IPR001623">
    <property type="entry name" value="DnaJ_domain"/>
</dbReference>
<protein>
    <recommendedName>
        <fullName evidence="6">J domain-containing protein</fullName>
    </recommendedName>
</protein>